<dbReference type="AlphaFoldDB" id="A0A4R4UIT7"/>
<evidence type="ECO:0000256" key="1">
    <source>
        <dbReference type="SAM" id="SignalP"/>
    </source>
</evidence>
<organism evidence="2 3">
    <name type="scientific">Nonomuraea deserti</name>
    <dbReference type="NCBI Taxonomy" id="1848322"/>
    <lineage>
        <taxon>Bacteria</taxon>
        <taxon>Bacillati</taxon>
        <taxon>Actinomycetota</taxon>
        <taxon>Actinomycetes</taxon>
        <taxon>Streptosporangiales</taxon>
        <taxon>Streptosporangiaceae</taxon>
        <taxon>Nonomuraea</taxon>
    </lineage>
</organism>
<dbReference type="EMBL" id="SMKO01000240">
    <property type="protein sequence ID" value="TDC88914.1"/>
    <property type="molecule type" value="Genomic_DNA"/>
</dbReference>
<keyword evidence="3" id="KW-1185">Reference proteome</keyword>
<name>A0A4R4UIT7_9ACTN</name>
<feature type="signal peptide" evidence="1">
    <location>
        <begin position="1"/>
        <end position="27"/>
    </location>
</feature>
<keyword evidence="1" id="KW-0732">Signal</keyword>
<sequence>MHGSARLLAVTALAAAGLLSAAPAANAVVDPAAIAGCLTSSVGELTTVVDPSAPGVPAEIPAVHCLTSP</sequence>
<gene>
    <name evidence="2" type="ORF">E1292_45060</name>
</gene>
<reference evidence="2 3" key="1">
    <citation type="submission" date="2019-03" db="EMBL/GenBank/DDBJ databases">
        <title>Draft genome sequences of novel Actinobacteria.</title>
        <authorList>
            <person name="Sahin N."/>
            <person name="Ay H."/>
            <person name="Saygin H."/>
        </authorList>
    </citation>
    <scope>NUCLEOTIDE SEQUENCE [LARGE SCALE GENOMIC DNA]</scope>
    <source>
        <strain evidence="2 3">KC310</strain>
    </source>
</reference>
<evidence type="ECO:0008006" key="4">
    <source>
        <dbReference type="Google" id="ProtNLM"/>
    </source>
</evidence>
<comment type="caution">
    <text evidence="2">The sequence shown here is derived from an EMBL/GenBank/DDBJ whole genome shotgun (WGS) entry which is preliminary data.</text>
</comment>
<proteinExistence type="predicted"/>
<feature type="chain" id="PRO_5020755130" description="Secreted protein" evidence="1">
    <location>
        <begin position="28"/>
        <end position="69"/>
    </location>
</feature>
<accession>A0A4R4UIT7</accession>
<dbReference type="Proteomes" id="UP000295258">
    <property type="component" value="Unassembled WGS sequence"/>
</dbReference>
<evidence type="ECO:0000313" key="2">
    <source>
        <dbReference type="EMBL" id="TDC88914.1"/>
    </source>
</evidence>
<evidence type="ECO:0000313" key="3">
    <source>
        <dbReference type="Proteomes" id="UP000295258"/>
    </source>
</evidence>
<protein>
    <recommendedName>
        <fullName evidence="4">Secreted protein</fullName>
    </recommendedName>
</protein>
<dbReference type="RefSeq" id="WP_132605936.1">
    <property type="nucleotide sequence ID" value="NZ_SMKO01000240.1"/>
</dbReference>